<evidence type="ECO:0000256" key="2">
    <source>
        <dbReference type="ARBA" id="ARBA00023110"/>
    </source>
</evidence>
<dbReference type="Pfam" id="PF00160">
    <property type="entry name" value="Pro_isomerase"/>
    <property type="match status" value="1"/>
</dbReference>
<dbReference type="PRINTS" id="PR00153">
    <property type="entry name" value="CSAPPISMRASE"/>
</dbReference>
<dbReference type="InterPro" id="IPR024936">
    <property type="entry name" value="Cyclophilin-type_PPIase"/>
</dbReference>
<organism evidence="7 8">
    <name type="scientific">Obba rivulosa</name>
    <dbReference type="NCBI Taxonomy" id="1052685"/>
    <lineage>
        <taxon>Eukaryota</taxon>
        <taxon>Fungi</taxon>
        <taxon>Dikarya</taxon>
        <taxon>Basidiomycota</taxon>
        <taxon>Agaricomycotina</taxon>
        <taxon>Agaricomycetes</taxon>
        <taxon>Polyporales</taxon>
        <taxon>Gelatoporiaceae</taxon>
        <taxon>Obba</taxon>
    </lineage>
</organism>
<feature type="domain" description="PPIase cyclophilin-type" evidence="6">
    <location>
        <begin position="31"/>
        <end position="194"/>
    </location>
</feature>
<evidence type="ECO:0000259" key="6">
    <source>
        <dbReference type="PROSITE" id="PS50072"/>
    </source>
</evidence>
<evidence type="ECO:0000256" key="5">
    <source>
        <dbReference type="SAM" id="MobiDB-lite"/>
    </source>
</evidence>
<keyword evidence="3 4" id="KW-0413">Isomerase</keyword>
<evidence type="ECO:0000256" key="1">
    <source>
        <dbReference type="ARBA" id="ARBA00000971"/>
    </source>
</evidence>
<dbReference type="SUPFAM" id="SSF50891">
    <property type="entry name" value="Cyclophilin-like"/>
    <property type="match status" value="1"/>
</dbReference>
<dbReference type="EMBL" id="KV722485">
    <property type="protein sequence ID" value="OCH87444.1"/>
    <property type="molecule type" value="Genomic_DNA"/>
</dbReference>
<evidence type="ECO:0000313" key="8">
    <source>
        <dbReference type="Proteomes" id="UP000250043"/>
    </source>
</evidence>
<feature type="region of interest" description="Disordered" evidence="5">
    <location>
        <begin position="1"/>
        <end position="27"/>
    </location>
</feature>
<gene>
    <name evidence="7" type="ORF">OBBRIDRAFT_889792</name>
</gene>
<comment type="function">
    <text evidence="4">PPIases accelerate the folding of proteins. It catalyzes the cis-trans isomerization of proline imidic peptide bonds in oligopeptides.</text>
</comment>
<dbReference type="Proteomes" id="UP000250043">
    <property type="component" value="Unassembled WGS sequence"/>
</dbReference>
<evidence type="ECO:0000256" key="4">
    <source>
        <dbReference type="RuleBase" id="RU363019"/>
    </source>
</evidence>
<dbReference type="GO" id="GO:0006457">
    <property type="term" value="P:protein folding"/>
    <property type="evidence" value="ECO:0007669"/>
    <property type="project" value="TreeGrafter"/>
</dbReference>
<comment type="similarity">
    <text evidence="4">Belongs to the cyclophilin-type PPIase family.</text>
</comment>
<dbReference type="PROSITE" id="PS50072">
    <property type="entry name" value="CSA_PPIASE_2"/>
    <property type="match status" value="1"/>
</dbReference>
<dbReference type="InterPro" id="IPR002130">
    <property type="entry name" value="Cyclophilin-type_PPIase_dom"/>
</dbReference>
<dbReference type="AlphaFoldDB" id="A0A8E2DJ28"/>
<keyword evidence="2 4" id="KW-0697">Rotamase</keyword>
<protein>
    <recommendedName>
        <fullName evidence="4">Peptidyl-prolyl cis-trans isomerase</fullName>
        <shortName evidence="4">PPIase</shortName>
        <ecNumber evidence="4">5.2.1.8</ecNumber>
    </recommendedName>
</protein>
<reference evidence="7 8" key="1">
    <citation type="submission" date="2016-07" db="EMBL/GenBank/DDBJ databases">
        <title>Draft genome of the white-rot fungus Obba rivulosa 3A-2.</title>
        <authorList>
            <consortium name="DOE Joint Genome Institute"/>
            <person name="Miettinen O."/>
            <person name="Riley R."/>
            <person name="Acob R."/>
            <person name="Barry K."/>
            <person name="Cullen D."/>
            <person name="De Vries R."/>
            <person name="Hainaut M."/>
            <person name="Hatakka A."/>
            <person name="Henrissat B."/>
            <person name="Hilden K."/>
            <person name="Kuo R."/>
            <person name="Labutti K."/>
            <person name="Lipzen A."/>
            <person name="Makela M.R."/>
            <person name="Sandor L."/>
            <person name="Spatafora J.W."/>
            <person name="Grigoriev I.V."/>
            <person name="Hibbett D.S."/>
        </authorList>
    </citation>
    <scope>NUCLEOTIDE SEQUENCE [LARGE SCALE GENOMIC DNA]</scope>
    <source>
        <strain evidence="7 8">3A-2</strain>
    </source>
</reference>
<accession>A0A8E2DJ28</accession>
<dbReference type="OrthoDB" id="193499at2759"/>
<evidence type="ECO:0000313" key="7">
    <source>
        <dbReference type="EMBL" id="OCH87444.1"/>
    </source>
</evidence>
<comment type="catalytic activity">
    <reaction evidence="1 4">
        <text>[protein]-peptidylproline (omega=180) = [protein]-peptidylproline (omega=0)</text>
        <dbReference type="Rhea" id="RHEA:16237"/>
        <dbReference type="Rhea" id="RHEA-COMP:10747"/>
        <dbReference type="Rhea" id="RHEA-COMP:10748"/>
        <dbReference type="ChEBI" id="CHEBI:83833"/>
        <dbReference type="ChEBI" id="CHEBI:83834"/>
        <dbReference type="EC" id="5.2.1.8"/>
    </reaction>
</comment>
<keyword evidence="8" id="KW-1185">Reference proteome</keyword>
<name>A0A8E2DJ28_9APHY</name>
<dbReference type="GO" id="GO:0016018">
    <property type="term" value="F:cyclosporin A binding"/>
    <property type="evidence" value="ECO:0007669"/>
    <property type="project" value="TreeGrafter"/>
</dbReference>
<dbReference type="PANTHER" id="PTHR11071:SF561">
    <property type="entry name" value="PEPTIDYL-PROLYL CIS-TRANS ISOMERASE D-RELATED"/>
    <property type="match status" value="1"/>
</dbReference>
<dbReference type="InterPro" id="IPR029000">
    <property type="entry name" value="Cyclophilin-like_dom_sf"/>
</dbReference>
<dbReference type="FunFam" id="2.40.100.10:FF:000025">
    <property type="entry name" value="Peptidyl-prolyl cis-trans isomerase CYP19-2"/>
    <property type="match status" value="1"/>
</dbReference>
<proteinExistence type="inferred from homology"/>
<evidence type="ECO:0000256" key="3">
    <source>
        <dbReference type="ARBA" id="ARBA00023235"/>
    </source>
</evidence>
<dbReference type="PANTHER" id="PTHR11071">
    <property type="entry name" value="PEPTIDYL-PROLYL CIS-TRANS ISOMERASE"/>
    <property type="match status" value="1"/>
</dbReference>
<dbReference type="EC" id="5.2.1.8" evidence="4"/>
<sequence length="195" mass="21477">MARPPALHSPISKHPTHSHVSTRPDSRPDVFFDVEIDGEPVGRIVFRLYDEDCPTTARNFRELATGAHGFGYAGTAFHRVQPGFMIQGGDIPDDAGHGGDGAGGRSVYGRPFPDENFRFKHDRGGLLSMANRGPHTNTSQFFITTDPAPWCDRRNVVFGEVAAGMGVVRRVQSYDSDDVLRRPRARCIITRCGVL</sequence>
<dbReference type="PIRSF" id="PIRSF001467">
    <property type="entry name" value="Peptidylpro_ismrse"/>
    <property type="match status" value="1"/>
</dbReference>
<dbReference type="GO" id="GO:0003755">
    <property type="term" value="F:peptidyl-prolyl cis-trans isomerase activity"/>
    <property type="evidence" value="ECO:0007669"/>
    <property type="project" value="UniProtKB-UniRule"/>
</dbReference>
<dbReference type="GO" id="GO:0005737">
    <property type="term" value="C:cytoplasm"/>
    <property type="evidence" value="ECO:0007669"/>
    <property type="project" value="TreeGrafter"/>
</dbReference>
<dbReference type="Gene3D" id="2.40.100.10">
    <property type="entry name" value="Cyclophilin-like"/>
    <property type="match status" value="1"/>
</dbReference>